<dbReference type="Pfam" id="PF20684">
    <property type="entry name" value="Fung_rhodopsin"/>
    <property type="match status" value="1"/>
</dbReference>
<evidence type="ECO:0000256" key="6">
    <source>
        <dbReference type="SAM" id="MobiDB-lite"/>
    </source>
</evidence>
<reference evidence="9" key="1">
    <citation type="submission" date="2018-03" db="EMBL/GenBank/DDBJ databases">
        <authorList>
            <person name="Guldener U."/>
        </authorList>
    </citation>
    <scope>NUCLEOTIDE SEQUENCE</scope>
</reference>
<proteinExistence type="inferred from homology"/>
<name>A0AAE8N7X8_9PEZI</name>
<dbReference type="InterPro" id="IPR049326">
    <property type="entry name" value="Rhodopsin_dom_fungi"/>
</dbReference>
<dbReference type="EMBL" id="ONZQ02000015">
    <property type="protein sequence ID" value="SPO06445.1"/>
    <property type="molecule type" value="Genomic_DNA"/>
</dbReference>
<dbReference type="PANTHER" id="PTHR33048">
    <property type="entry name" value="PTH11-LIKE INTEGRAL MEMBRANE PROTEIN (AFU_ORTHOLOGUE AFUA_5G11245)"/>
    <property type="match status" value="1"/>
</dbReference>
<keyword evidence="2 7" id="KW-0812">Transmembrane</keyword>
<comment type="subcellular location">
    <subcellularLocation>
        <location evidence="1">Membrane</location>
        <topology evidence="1">Multi-pass membrane protein</topology>
    </subcellularLocation>
</comment>
<feature type="transmembrane region" description="Helical" evidence="7">
    <location>
        <begin position="215"/>
        <end position="235"/>
    </location>
</feature>
<evidence type="ECO:0000259" key="8">
    <source>
        <dbReference type="Pfam" id="PF20684"/>
    </source>
</evidence>
<dbReference type="AlphaFoldDB" id="A0AAE8N7X8"/>
<feature type="transmembrane region" description="Helical" evidence="7">
    <location>
        <begin position="166"/>
        <end position="187"/>
    </location>
</feature>
<keyword evidence="3 7" id="KW-1133">Transmembrane helix</keyword>
<organism evidence="9 10">
    <name type="scientific">Cephalotrichum gorgonifer</name>
    <dbReference type="NCBI Taxonomy" id="2041049"/>
    <lineage>
        <taxon>Eukaryota</taxon>
        <taxon>Fungi</taxon>
        <taxon>Dikarya</taxon>
        <taxon>Ascomycota</taxon>
        <taxon>Pezizomycotina</taxon>
        <taxon>Sordariomycetes</taxon>
        <taxon>Hypocreomycetidae</taxon>
        <taxon>Microascales</taxon>
        <taxon>Microascaceae</taxon>
        <taxon>Cephalotrichum</taxon>
    </lineage>
</organism>
<comment type="similarity">
    <text evidence="5">Belongs to the SAT4 family.</text>
</comment>
<feature type="compositionally biased region" description="Basic and acidic residues" evidence="6">
    <location>
        <begin position="392"/>
        <end position="411"/>
    </location>
</feature>
<dbReference type="PANTHER" id="PTHR33048:SF42">
    <property type="entry name" value="INTEGRAL MEMBRANE PROTEIN"/>
    <property type="match status" value="1"/>
</dbReference>
<feature type="transmembrane region" description="Helical" evidence="7">
    <location>
        <begin position="247"/>
        <end position="265"/>
    </location>
</feature>
<keyword evidence="4 7" id="KW-0472">Membrane</keyword>
<evidence type="ECO:0000313" key="9">
    <source>
        <dbReference type="EMBL" id="SPO06445.1"/>
    </source>
</evidence>
<sequence>MVFHNPILVPRQVPPPDPNAPPIIYTDPDDVPMFTPLTPEQYAALPHPNYGPKLLTTIWVLLGLAAVFLALRLYCKFTRHRGTWWDDWLLIGSFLCLTAECACLTQTTEYGYGRYWYDWTIIPEEGTQLLILINAAGSCTLTASIWSKTSFALTLLRLVEGKMKWLIWYIIISMNIGMGLSALFNWVQCTPVQKTWLPLTPGTCWDPNIVPNYNIFSSSYSAAMDIVLAMLPWTVIWGLQMKKKEKIGVAVAMSCGIFAGITAIVKTTKIPAMKSANPGPAIDLYIWGNAESCVTIIAACIPILRVFVRDVKTSAAKYYLSNENHSTHGRTQTHQSKVRDTINTVTITGGRGRGDEFLPLDDDDESRLTRGDKIMQTKEVAIAYEDGGDSWSDGRNEGHEMNELRRPGHAL</sequence>
<feature type="transmembrane region" description="Helical" evidence="7">
    <location>
        <begin position="285"/>
        <end position="308"/>
    </location>
</feature>
<keyword evidence="10" id="KW-1185">Reference proteome</keyword>
<evidence type="ECO:0000256" key="1">
    <source>
        <dbReference type="ARBA" id="ARBA00004141"/>
    </source>
</evidence>
<protein>
    <recommendedName>
        <fullName evidence="8">Rhodopsin domain-containing protein</fullName>
    </recommendedName>
</protein>
<dbReference type="GO" id="GO:0016020">
    <property type="term" value="C:membrane"/>
    <property type="evidence" value="ECO:0007669"/>
    <property type="project" value="UniProtKB-SubCell"/>
</dbReference>
<accession>A0AAE8N7X8</accession>
<feature type="transmembrane region" description="Helical" evidence="7">
    <location>
        <begin position="54"/>
        <end position="75"/>
    </location>
</feature>
<dbReference type="Proteomes" id="UP001187682">
    <property type="component" value="Unassembled WGS sequence"/>
</dbReference>
<feature type="region of interest" description="Disordered" evidence="6">
    <location>
        <begin position="386"/>
        <end position="411"/>
    </location>
</feature>
<dbReference type="InterPro" id="IPR052337">
    <property type="entry name" value="SAT4-like"/>
</dbReference>
<comment type="caution">
    <text evidence="9">The sequence shown here is derived from an EMBL/GenBank/DDBJ whole genome shotgun (WGS) entry which is preliminary data.</text>
</comment>
<gene>
    <name evidence="9" type="ORF">DNG_09135</name>
</gene>
<evidence type="ECO:0000256" key="5">
    <source>
        <dbReference type="ARBA" id="ARBA00038359"/>
    </source>
</evidence>
<evidence type="ECO:0000256" key="3">
    <source>
        <dbReference type="ARBA" id="ARBA00022989"/>
    </source>
</evidence>
<evidence type="ECO:0000256" key="4">
    <source>
        <dbReference type="ARBA" id="ARBA00023136"/>
    </source>
</evidence>
<feature type="domain" description="Rhodopsin" evidence="8">
    <location>
        <begin position="71"/>
        <end position="308"/>
    </location>
</feature>
<evidence type="ECO:0000256" key="7">
    <source>
        <dbReference type="SAM" id="Phobius"/>
    </source>
</evidence>
<evidence type="ECO:0000313" key="10">
    <source>
        <dbReference type="Proteomes" id="UP001187682"/>
    </source>
</evidence>
<evidence type="ECO:0000256" key="2">
    <source>
        <dbReference type="ARBA" id="ARBA00022692"/>
    </source>
</evidence>